<protein>
    <submittedName>
        <fullName evidence="2">Uncharacterized protein</fullName>
    </submittedName>
</protein>
<accession>A0AAV7W7N7</accession>
<dbReference type="AlphaFoldDB" id="A0AAV7W7N7"/>
<comment type="caution">
    <text evidence="2">The sequence shown here is derived from an EMBL/GenBank/DDBJ whole genome shotgun (WGS) entry which is preliminary data.</text>
</comment>
<feature type="region of interest" description="Disordered" evidence="1">
    <location>
        <begin position="66"/>
        <end position="104"/>
    </location>
</feature>
<name>A0AAV7W7N7_PLEWA</name>
<dbReference type="Proteomes" id="UP001066276">
    <property type="component" value="Chromosome 1_2"/>
</dbReference>
<reference evidence="2" key="1">
    <citation type="journal article" date="2022" name="bioRxiv">
        <title>Sequencing and chromosome-scale assembly of the giantPleurodeles waltlgenome.</title>
        <authorList>
            <person name="Brown T."/>
            <person name="Elewa A."/>
            <person name="Iarovenko S."/>
            <person name="Subramanian E."/>
            <person name="Araus A.J."/>
            <person name="Petzold A."/>
            <person name="Susuki M."/>
            <person name="Suzuki K.-i.T."/>
            <person name="Hayashi T."/>
            <person name="Toyoda A."/>
            <person name="Oliveira C."/>
            <person name="Osipova E."/>
            <person name="Leigh N.D."/>
            <person name="Simon A."/>
            <person name="Yun M.H."/>
        </authorList>
    </citation>
    <scope>NUCLEOTIDE SEQUENCE</scope>
    <source>
        <strain evidence="2">20211129_DDA</strain>
        <tissue evidence="2">Liver</tissue>
    </source>
</reference>
<evidence type="ECO:0000313" key="2">
    <source>
        <dbReference type="EMBL" id="KAJ1209398.1"/>
    </source>
</evidence>
<dbReference type="EMBL" id="JANPWB010000002">
    <property type="protein sequence ID" value="KAJ1209398.1"/>
    <property type="molecule type" value="Genomic_DNA"/>
</dbReference>
<evidence type="ECO:0000256" key="1">
    <source>
        <dbReference type="SAM" id="MobiDB-lite"/>
    </source>
</evidence>
<evidence type="ECO:0000313" key="3">
    <source>
        <dbReference type="Proteomes" id="UP001066276"/>
    </source>
</evidence>
<keyword evidence="3" id="KW-1185">Reference proteome</keyword>
<organism evidence="2 3">
    <name type="scientific">Pleurodeles waltl</name>
    <name type="common">Iberian ribbed newt</name>
    <dbReference type="NCBI Taxonomy" id="8319"/>
    <lineage>
        <taxon>Eukaryota</taxon>
        <taxon>Metazoa</taxon>
        <taxon>Chordata</taxon>
        <taxon>Craniata</taxon>
        <taxon>Vertebrata</taxon>
        <taxon>Euteleostomi</taxon>
        <taxon>Amphibia</taxon>
        <taxon>Batrachia</taxon>
        <taxon>Caudata</taxon>
        <taxon>Salamandroidea</taxon>
        <taxon>Salamandridae</taxon>
        <taxon>Pleurodelinae</taxon>
        <taxon>Pleurodeles</taxon>
    </lineage>
</organism>
<gene>
    <name evidence="2" type="ORF">NDU88_004776</name>
</gene>
<sequence>MHEGKASKNREQTALRGSAWKVSKGGLDLTIGVADLPRVNKRRNLTLAGLATVYYEAVMRDRETEQPPIALAAHHEQARTGSVSKEQKALNRAPLSPAPAPRPD</sequence>
<proteinExistence type="predicted"/>